<dbReference type="InterPro" id="IPR000326">
    <property type="entry name" value="PAP2/HPO"/>
</dbReference>
<gene>
    <name evidence="2" type="ORF">SAMN02745205_00923</name>
</gene>
<dbReference type="AlphaFoldDB" id="A0A1T4KYM7"/>
<sequence length="431" mass="46736">MRSVLAIALCFLSVLHLRAQGLGEQMDVTHRKDSLLGTLPRATYVPYVQAEPLSAIIIPAQVTLGMGFMMWEEDRSVRSLRHHYIGGFKTRLDDYTQLVPLAVTWGLLGMGKAGRSQTVWESFVAQASSFAILTAIIQGGKYSIGRLRPDASAHNSLPSGHTGTAFACAAILDAEYGQQYPWLAGIGYGVATLTGMSRIANNRHWGTDVLAGASVGLSSVYLGYFLSDWIFGRKRVCLTKPFALGESSPFLLSLDNARTGLFKRVGAFSPDRPMLSLGLSARVPVYKNLGTVVQARIFRGENSERHEHLNAHALLVGLSYMRPILGGRMWWDLETGAGYLSAGRVGKILTVSADGMEIEDYTCASAIVKIGGGLTLVTHRTFGMRVGAGYLFAPSALPAEGLLGRHNNGYEVGLSLSYLLDIHSHMAKRTK</sequence>
<proteinExistence type="predicted"/>
<protein>
    <submittedName>
        <fullName evidence="2">PAP2 superfamily protein</fullName>
    </submittedName>
</protein>
<organism evidence="2 3">
    <name type="scientific">Porphyromonas cangingivalis</name>
    <dbReference type="NCBI Taxonomy" id="36874"/>
    <lineage>
        <taxon>Bacteria</taxon>
        <taxon>Pseudomonadati</taxon>
        <taxon>Bacteroidota</taxon>
        <taxon>Bacteroidia</taxon>
        <taxon>Bacteroidales</taxon>
        <taxon>Porphyromonadaceae</taxon>
        <taxon>Porphyromonas</taxon>
    </lineage>
</organism>
<reference evidence="2 3" key="1">
    <citation type="submission" date="2017-02" db="EMBL/GenBank/DDBJ databases">
        <authorList>
            <person name="Peterson S.W."/>
        </authorList>
    </citation>
    <scope>NUCLEOTIDE SEQUENCE [LARGE SCALE GENOMIC DNA]</scope>
    <source>
        <strain evidence="2 3">ATCC 700135</strain>
    </source>
</reference>
<dbReference type="RefSeq" id="WP_078735678.1">
    <property type="nucleotide sequence ID" value="NZ_FUWL01000006.1"/>
</dbReference>
<accession>A0A1T4KYM7</accession>
<evidence type="ECO:0000313" key="2">
    <source>
        <dbReference type="EMBL" id="SJZ47526.1"/>
    </source>
</evidence>
<dbReference type="SUPFAM" id="SSF48317">
    <property type="entry name" value="Acid phosphatase/Vanadium-dependent haloperoxidase"/>
    <property type="match status" value="1"/>
</dbReference>
<dbReference type="EMBL" id="FUWL01000006">
    <property type="protein sequence ID" value="SJZ47526.1"/>
    <property type="molecule type" value="Genomic_DNA"/>
</dbReference>
<evidence type="ECO:0000259" key="1">
    <source>
        <dbReference type="SMART" id="SM00014"/>
    </source>
</evidence>
<feature type="domain" description="Phosphatidic acid phosphatase type 2/haloperoxidase" evidence="1">
    <location>
        <begin position="122"/>
        <end position="224"/>
    </location>
</feature>
<dbReference type="Gene3D" id="1.20.144.10">
    <property type="entry name" value="Phosphatidic acid phosphatase type 2/haloperoxidase"/>
    <property type="match status" value="1"/>
</dbReference>
<dbReference type="SMART" id="SM00014">
    <property type="entry name" value="acidPPc"/>
    <property type="match status" value="1"/>
</dbReference>
<dbReference type="Proteomes" id="UP000189956">
    <property type="component" value="Unassembled WGS sequence"/>
</dbReference>
<evidence type="ECO:0000313" key="3">
    <source>
        <dbReference type="Proteomes" id="UP000189956"/>
    </source>
</evidence>
<dbReference type="CDD" id="cd03394">
    <property type="entry name" value="PAP2_like_5"/>
    <property type="match status" value="1"/>
</dbReference>
<dbReference type="Pfam" id="PF01569">
    <property type="entry name" value="PAP2"/>
    <property type="match status" value="1"/>
</dbReference>
<name>A0A1T4KYM7_PORCN</name>
<dbReference type="InterPro" id="IPR036938">
    <property type="entry name" value="PAP2/HPO_sf"/>
</dbReference>